<comment type="caution">
    <text evidence="11">The sequence shown here is derived from an EMBL/GenBank/DDBJ whole genome shotgun (WGS) entry which is preliminary data.</text>
</comment>
<dbReference type="GO" id="GO:0008061">
    <property type="term" value="F:chitin binding"/>
    <property type="evidence" value="ECO:0007669"/>
    <property type="project" value="UniProtKB-KW"/>
</dbReference>
<evidence type="ECO:0000313" key="12">
    <source>
        <dbReference type="Proteomes" id="UP000230750"/>
    </source>
</evidence>
<evidence type="ECO:0000256" key="9">
    <source>
        <dbReference type="ARBA" id="ARBA00038769"/>
    </source>
</evidence>
<dbReference type="SMART" id="SM00186">
    <property type="entry name" value="FBG"/>
    <property type="match status" value="1"/>
</dbReference>
<dbReference type="Gene3D" id="3.90.215.10">
    <property type="entry name" value="Gamma Fibrinogen, chain A, domain 1"/>
    <property type="match status" value="1"/>
</dbReference>
<comment type="subunit">
    <text evidence="9">Homotetramer; disulfide-linked.</text>
</comment>
<accession>A0A2G8KGK4</accession>
<proteinExistence type="predicted"/>
<dbReference type="Gene3D" id="2.10.25.10">
    <property type="entry name" value="Laminin"/>
    <property type="match status" value="1"/>
</dbReference>
<dbReference type="PROSITE" id="PS51406">
    <property type="entry name" value="FIBRINOGEN_C_2"/>
    <property type="match status" value="1"/>
</dbReference>
<name>A0A2G8KGK4_STIJA</name>
<dbReference type="STRING" id="307972.A0A2G8KGK4"/>
<dbReference type="InterPro" id="IPR014716">
    <property type="entry name" value="Fibrinogen_a/b/g_C_1"/>
</dbReference>
<sequence>MIVSYRIQRIQKDVFVQKTTCAWRQLHTSRAMLLRSRARRGLAEGESYINSECSLRITYNSNVLTSESYSCSADATCEERKDVRRCYCNEWFEGDGVTCTRSGPIDCSDLYAANRTNNGIYTIYPAGGSGFEVYCEMSSDGWTILQRRTSSSVSFYQNWNEYKHGFGVLTGDHWIGNDKVYKLTKQTNIHYELLIEKTNTEGSNYRSQYSSFSISDEGDKYQLSLGDFDGNAGMYCAKCQSYADF</sequence>
<dbReference type="InterPro" id="IPR036056">
    <property type="entry name" value="Fibrinogen-like_C"/>
</dbReference>
<keyword evidence="7" id="KW-1015">Disulfide bond</keyword>
<evidence type="ECO:0000256" key="8">
    <source>
        <dbReference type="ARBA" id="ARBA00023180"/>
    </source>
</evidence>
<evidence type="ECO:0000259" key="10">
    <source>
        <dbReference type="PROSITE" id="PS51406"/>
    </source>
</evidence>
<dbReference type="Proteomes" id="UP000230750">
    <property type="component" value="Unassembled WGS sequence"/>
</dbReference>
<dbReference type="InterPro" id="IPR002181">
    <property type="entry name" value="Fibrinogen_a/b/g_C_dom"/>
</dbReference>
<dbReference type="InterPro" id="IPR050373">
    <property type="entry name" value="Fibrinogen_C-term_domain"/>
</dbReference>
<dbReference type="InterPro" id="IPR024731">
    <property type="entry name" value="NELL2-like_EGF"/>
</dbReference>
<keyword evidence="6" id="KW-0812">Transmembrane</keyword>
<gene>
    <name evidence="11" type="ORF">BSL78_16022</name>
</gene>
<keyword evidence="12" id="KW-1185">Reference proteome</keyword>
<organism evidence="11 12">
    <name type="scientific">Stichopus japonicus</name>
    <name type="common">Sea cucumber</name>
    <dbReference type="NCBI Taxonomy" id="307972"/>
    <lineage>
        <taxon>Eukaryota</taxon>
        <taxon>Metazoa</taxon>
        <taxon>Echinodermata</taxon>
        <taxon>Eleutherozoa</taxon>
        <taxon>Echinozoa</taxon>
        <taxon>Holothuroidea</taxon>
        <taxon>Aspidochirotacea</taxon>
        <taxon>Aspidochirotida</taxon>
        <taxon>Stichopodidae</taxon>
        <taxon>Apostichopus</taxon>
    </lineage>
</organism>
<dbReference type="PANTHER" id="PTHR19143">
    <property type="entry name" value="FIBRINOGEN/TENASCIN/ANGIOPOEITIN"/>
    <property type="match status" value="1"/>
</dbReference>
<evidence type="ECO:0000256" key="2">
    <source>
        <dbReference type="ARBA" id="ARBA00022536"/>
    </source>
</evidence>
<keyword evidence="6" id="KW-0735">Signal-anchor</keyword>
<keyword evidence="5" id="KW-0106">Calcium</keyword>
<reference evidence="11 12" key="1">
    <citation type="journal article" date="2017" name="PLoS Biol.">
        <title>The sea cucumber genome provides insights into morphological evolution and visceral regeneration.</title>
        <authorList>
            <person name="Zhang X."/>
            <person name="Sun L."/>
            <person name="Yuan J."/>
            <person name="Sun Y."/>
            <person name="Gao Y."/>
            <person name="Zhang L."/>
            <person name="Li S."/>
            <person name="Dai H."/>
            <person name="Hamel J.F."/>
            <person name="Liu C."/>
            <person name="Yu Y."/>
            <person name="Liu S."/>
            <person name="Lin W."/>
            <person name="Guo K."/>
            <person name="Jin S."/>
            <person name="Xu P."/>
            <person name="Storey K.B."/>
            <person name="Huan P."/>
            <person name="Zhang T."/>
            <person name="Zhou Y."/>
            <person name="Zhang J."/>
            <person name="Lin C."/>
            <person name="Li X."/>
            <person name="Xing L."/>
            <person name="Huo D."/>
            <person name="Sun M."/>
            <person name="Wang L."/>
            <person name="Mercier A."/>
            <person name="Li F."/>
            <person name="Yang H."/>
            <person name="Xiang J."/>
        </authorList>
    </citation>
    <scope>NUCLEOTIDE SEQUENCE [LARGE SCALE GENOMIC DNA]</scope>
    <source>
        <strain evidence="11">Shaxun</strain>
        <tissue evidence="11">Muscle</tissue>
    </source>
</reference>
<protein>
    <submittedName>
        <fullName evidence="11">Putative fibrinogen C domain-containing protein 1-like</fullName>
    </submittedName>
</protein>
<dbReference type="GO" id="GO:0005615">
    <property type="term" value="C:extracellular space"/>
    <property type="evidence" value="ECO:0007669"/>
    <property type="project" value="TreeGrafter"/>
</dbReference>
<keyword evidence="3" id="KW-0147">Chitin-binding</keyword>
<feature type="domain" description="Fibrinogen C-terminal" evidence="10">
    <location>
        <begin position="98"/>
        <end position="245"/>
    </location>
</feature>
<evidence type="ECO:0000256" key="4">
    <source>
        <dbReference type="ARBA" id="ARBA00022723"/>
    </source>
</evidence>
<evidence type="ECO:0000256" key="5">
    <source>
        <dbReference type="ARBA" id="ARBA00022837"/>
    </source>
</evidence>
<keyword evidence="4" id="KW-0479">Metal-binding</keyword>
<evidence type="ECO:0000256" key="7">
    <source>
        <dbReference type="ARBA" id="ARBA00023157"/>
    </source>
</evidence>
<evidence type="ECO:0000256" key="3">
    <source>
        <dbReference type="ARBA" id="ARBA00022669"/>
    </source>
</evidence>
<keyword evidence="8" id="KW-0325">Glycoprotein</keyword>
<dbReference type="SUPFAM" id="SSF56496">
    <property type="entry name" value="Fibrinogen C-terminal domain-like"/>
    <property type="match status" value="1"/>
</dbReference>
<comment type="subcellular location">
    <subcellularLocation>
        <location evidence="1">Membrane</location>
        <topology evidence="1">Single-pass type II membrane protein</topology>
    </subcellularLocation>
</comment>
<dbReference type="Pfam" id="PF00147">
    <property type="entry name" value="Fibrinogen_C"/>
    <property type="match status" value="1"/>
</dbReference>
<dbReference type="PANTHER" id="PTHR19143:SF45">
    <property type="entry name" value="FIBRINOGEN C DOMAIN-CONTAINING PROTEIN 1"/>
    <property type="match status" value="1"/>
</dbReference>
<dbReference type="GO" id="GO:0046872">
    <property type="term" value="F:metal ion binding"/>
    <property type="evidence" value="ECO:0007669"/>
    <property type="project" value="UniProtKB-KW"/>
</dbReference>
<dbReference type="GO" id="GO:0016020">
    <property type="term" value="C:membrane"/>
    <property type="evidence" value="ECO:0007669"/>
    <property type="project" value="UniProtKB-SubCell"/>
</dbReference>
<evidence type="ECO:0000313" key="11">
    <source>
        <dbReference type="EMBL" id="PIK47126.1"/>
    </source>
</evidence>
<dbReference type="EMBL" id="MRZV01000600">
    <property type="protein sequence ID" value="PIK47126.1"/>
    <property type="molecule type" value="Genomic_DNA"/>
</dbReference>
<evidence type="ECO:0000256" key="1">
    <source>
        <dbReference type="ARBA" id="ARBA00004606"/>
    </source>
</evidence>
<dbReference type="Pfam" id="PF12947">
    <property type="entry name" value="EGF_3"/>
    <property type="match status" value="1"/>
</dbReference>
<keyword evidence="2" id="KW-0245">EGF-like domain</keyword>
<dbReference type="AlphaFoldDB" id="A0A2G8KGK4"/>
<evidence type="ECO:0000256" key="6">
    <source>
        <dbReference type="ARBA" id="ARBA00022968"/>
    </source>
</evidence>